<evidence type="ECO:0000313" key="3">
    <source>
        <dbReference type="Proteomes" id="UP000282312"/>
    </source>
</evidence>
<dbReference type="RefSeq" id="WP_124777016.1">
    <property type="nucleotide sequence ID" value="NZ_JBEZFR010000020.1"/>
</dbReference>
<organism evidence="2 3">
    <name type="scientific">Micromonospora inaquosa</name>
    <dbReference type="NCBI Taxonomy" id="2203716"/>
    <lineage>
        <taxon>Bacteria</taxon>
        <taxon>Bacillati</taxon>
        <taxon>Actinomycetota</taxon>
        <taxon>Actinomycetes</taxon>
        <taxon>Micromonosporales</taxon>
        <taxon>Micromonosporaceae</taxon>
        <taxon>Micromonospora</taxon>
    </lineage>
</organism>
<keyword evidence="3" id="KW-1185">Reference proteome</keyword>
<keyword evidence="1" id="KW-0812">Transmembrane</keyword>
<feature type="transmembrane region" description="Helical" evidence="1">
    <location>
        <begin position="212"/>
        <end position="237"/>
    </location>
</feature>
<accession>A0A3N9W7J9</accession>
<feature type="transmembrane region" description="Helical" evidence="1">
    <location>
        <begin position="169"/>
        <end position="187"/>
    </location>
</feature>
<name>A0A3N9W7J9_9ACTN</name>
<feature type="transmembrane region" description="Helical" evidence="1">
    <location>
        <begin position="109"/>
        <end position="133"/>
    </location>
</feature>
<reference evidence="2 3" key="1">
    <citation type="submission" date="2018-05" db="EMBL/GenBank/DDBJ databases">
        <title>Micromonospora from Atacama Desert.</title>
        <authorList>
            <person name="Carro L."/>
            <person name="Goodfellow M."/>
            <person name="Klenk H.-P."/>
        </authorList>
    </citation>
    <scope>NUCLEOTIDE SEQUENCE [LARGE SCALE GENOMIC DNA]</scope>
    <source>
        <strain evidence="2 3">LB39</strain>
    </source>
</reference>
<evidence type="ECO:0000256" key="1">
    <source>
        <dbReference type="SAM" id="Phobius"/>
    </source>
</evidence>
<dbReference type="EMBL" id="QGSZ01000334">
    <property type="protein sequence ID" value="RQW96805.1"/>
    <property type="molecule type" value="Genomic_DNA"/>
</dbReference>
<gene>
    <name evidence="2" type="ORF">DLJ59_30595</name>
</gene>
<keyword evidence="1" id="KW-0472">Membrane</keyword>
<feature type="transmembrane region" description="Helical" evidence="1">
    <location>
        <begin position="69"/>
        <end position="88"/>
    </location>
</feature>
<comment type="caution">
    <text evidence="2">The sequence shown here is derived from an EMBL/GenBank/DDBJ whole genome shotgun (WGS) entry which is preliminary data.</text>
</comment>
<proteinExistence type="predicted"/>
<dbReference type="AlphaFoldDB" id="A0A3N9W7J9"/>
<dbReference type="OrthoDB" id="3388084at2"/>
<feature type="transmembrane region" description="Helical" evidence="1">
    <location>
        <begin position="145"/>
        <end position="162"/>
    </location>
</feature>
<keyword evidence="1" id="KW-1133">Transmembrane helix</keyword>
<dbReference type="Proteomes" id="UP000282312">
    <property type="component" value="Unassembled WGS sequence"/>
</dbReference>
<sequence>MTAVTTARPAIRVADLVAAELIKIRSLPATWIALAVAVVANATLGFIAATDVIRLAGDDGPTSIAEIGTVMLAPVYAYLAIPVFAAGSEYRGGQLRLSLAAVPGRGRFLAAKLLATLAASLVAAVLVVLPNLVLRGALGDLGRHLVVYLLLALIGYGLAFAVRTVVTPIAVLCTFPILISTTLGGLWPEAVRLLPHETALSLLDMPADPATALSPVAGLLVLAAWATGSVTIAWILVTRRDV</sequence>
<protein>
    <submittedName>
        <fullName evidence="2">ABC transporter</fullName>
    </submittedName>
</protein>
<evidence type="ECO:0000313" key="2">
    <source>
        <dbReference type="EMBL" id="RQW96805.1"/>
    </source>
</evidence>
<feature type="transmembrane region" description="Helical" evidence="1">
    <location>
        <begin position="31"/>
        <end position="49"/>
    </location>
</feature>